<proteinExistence type="predicted"/>
<evidence type="ECO:0000313" key="2">
    <source>
        <dbReference type="EMBL" id="KAH3846774.1"/>
    </source>
</evidence>
<dbReference type="AlphaFoldDB" id="A0A9D4I7D4"/>
<reference evidence="1" key="1">
    <citation type="journal article" date="2019" name="bioRxiv">
        <title>The Genome of the Zebra Mussel, Dreissena polymorpha: A Resource for Invasive Species Research.</title>
        <authorList>
            <person name="McCartney M.A."/>
            <person name="Auch B."/>
            <person name="Kono T."/>
            <person name="Mallez S."/>
            <person name="Zhang Y."/>
            <person name="Obille A."/>
            <person name="Becker A."/>
            <person name="Abrahante J.E."/>
            <person name="Garbe J."/>
            <person name="Badalamenti J.P."/>
            <person name="Herman A."/>
            <person name="Mangelson H."/>
            <person name="Liachko I."/>
            <person name="Sullivan S."/>
            <person name="Sone E.D."/>
            <person name="Koren S."/>
            <person name="Silverstein K.A.T."/>
            <person name="Beckman K.B."/>
            <person name="Gohl D.M."/>
        </authorList>
    </citation>
    <scope>NUCLEOTIDE SEQUENCE</scope>
    <source>
        <strain evidence="1">Duluth1</strain>
        <tissue evidence="1">Whole animal</tissue>
    </source>
</reference>
<protein>
    <submittedName>
        <fullName evidence="1">Uncharacterized protein</fullName>
    </submittedName>
</protein>
<organism evidence="1 3">
    <name type="scientific">Dreissena polymorpha</name>
    <name type="common">Zebra mussel</name>
    <name type="synonym">Mytilus polymorpha</name>
    <dbReference type="NCBI Taxonomy" id="45954"/>
    <lineage>
        <taxon>Eukaryota</taxon>
        <taxon>Metazoa</taxon>
        <taxon>Spiralia</taxon>
        <taxon>Lophotrochozoa</taxon>
        <taxon>Mollusca</taxon>
        <taxon>Bivalvia</taxon>
        <taxon>Autobranchia</taxon>
        <taxon>Heteroconchia</taxon>
        <taxon>Euheterodonta</taxon>
        <taxon>Imparidentia</taxon>
        <taxon>Neoheterodontei</taxon>
        <taxon>Myida</taxon>
        <taxon>Dreissenoidea</taxon>
        <taxon>Dreissenidae</taxon>
        <taxon>Dreissena</taxon>
    </lineage>
</organism>
<dbReference type="Proteomes" id="UP000828390">
    <property type="component" value="Unassembled WGS sequence"/>
</dbReference>
<evidence type="ECO:0000313" key="1">
    <source>
        <dbReference type="EMBL" id="KAH3749382.1"/>
    </source>
</evidence>
<comment type="caution">
    <text evidence="1">The sequence shown here is derived from an EMBL/GenBank/DDBJ whole genome shotgun (WGS) entry which is preliminary data.</text>
</comment>
<dbReference type="EMBL" id="JAIWYP010000003">
    <property type="protein sequence ID" value="KAH3846774.1"/>
    <property type="molecule type" value="Genomic_DNA"/>
</dbReference>
<dbReference type="EMBL" id="JAIWYP010000010">
    <property type="protein sequence ID" value="KAH3749382.1"/>
    <property type="molecule type" value="Genomic_DNA"/>
</dbReference>
<reference evidence="1" key="2">
    <citation type="submission" date="2020-11" db="EMBL/GenBank/DDBJ databases">
        <authorList>
            <person name="McCartney M.A."/>
            <person name="Auch B."/>
            <person name="Kono T."/>
            <person name="Mallez S."/>
            <person name="Becker A."/>
            <person name="Gohl D.M."/>
            <person name="Silverstein K.A.T."/>
            <person name="Koren S."/>
            <person name="Bechman K.B."/>
            <person name="Herman A."/>
            <person name="Abrahante J.E."/>
            <person name="Garbe J."/>
        </authorList>
    </citation>
    <scope>NUCLEOTIDE SEQUENCE</scope>
    <source>
        <strain evidence="1">Duluth1</strain>
        <tissue evidence="1">Whole animal</tissue>
    </source>
</reference>
<name>A0A9D4I7D4_DREPO</name>
<evidence type="ECO:0000313" key="3">
    <source>
        <dbReference type="Proteomes" id="UP000828390"/>
    </source>
</evidence>
<gene>
    <name evidence="2" type="ORF">DPMN_089080</name>
    <name evidence="1" type="ORF">DPMN_183879</name>
</gene>
<keyword evidence="3" id="KW-1185">Reference proteome</keyword>
<sequence>MGFIAPINQASGDRCIQGFDIVCIRCTMFIRVWWQYIWVYSCVHKVARFQQSPCRCMKKAEVFDEHVHNGF</sequence>
<accession>A0A9D4I7D4</accession>